<keyword evidence="1" id="KW-0812">Transmembrane</keyword>
<organism evidence="2 3">
    <name type="scientific">Segatella copri</name>
    <dbReference type="NCBI Taxonomy" id="165179"/>
    <lineage>
        <taxon>Bacteria</taxon>
        <taxon>Pseudomonadati</taxon>
        <taxon>Bacteroidota</taxon>
        <taxon>Bacteroidia</taxon>
        <taxon>Bacteroidales</taxon>
        <taxon>Prevotellaceae</taxon>
        <taxon>Segatella</taxon>
    </lineage>
</organism>
<protein>
    <submittedName>
        <fullName evidence="2">Uncharacterized protein</fullName>
    </submittedName>
</protein>
<dbReference type="AlphaFoldDB" id="A0AA92WE76"/>
<evidence type="ECO:0000313" key="2">
    <source>
        <dbReference type="EMBL" id="RGX96221.1"/>
    </source>
</evidence>
<reference evidence="2 3" key="1">
    <citation type="submission" date="2018-08" db="EMBL/GenBank/DDBJ databases">
        <title>A genome reference for cultivated species of the human gut microbiota.</title>
        <authorList>
            <person name="Zou Y."/>
            <person name="Xue W."/>
            <person name="Luo G."/>
        </authorList>
    </citation>
    <scope>NUCLEOTIDE SEQUENCE [LARGE SCALE GENOMIC DNA]</scope>
    <source>
        <strain evidence="2 3">OF03-3</strain>
    </source>
</reference>
<comment type="caution">
    <text evidence="2">The sequence shown here is derived from an EMBL/GenBank/DDBJ whole genome shotgun (WGS) entry which is preliminary data.</text>
</comment>
<name>A0AA92WE76_9BACT</name>
<dbReference type="Proteomes" id="UP000285604">
    <property type="component" value="Unassembled WGS sequence"/>
</dbReference>
<feature type="transmembrane region" description="Helical" evidence="1">
    <location>
        <begin position="7"/>
        <end position="26"/>
    </location>
</feature>
<proteinExistence type="predicted"/>
<gene>
    <name evidence="2" type="ORF">DXA63_05890</name>
</gene>
<dbReference type="EMBL" id="QSCI01000017">
    <property type="protein sequence ID" value="RGX96221.1"/>
    <property type="molecule type" value="Genomic_DNA"/>
</dbReference>
<keyword evidence="1" id="KW-1133">Transmembrane helix</keyword>
<evidence type="ECO:0000313" key="3">
    <source>
        <dbReference type="Proteomes" id="UP000285604"/>
    </source>
</evidence>
<feature type="transmembrane region" description="Helical" evidence="1">
    <location>
        <begin position="32"/>
        <end position="52"/>
    </location>
</feature>
<sequence>MKADIGLITTILFGWTLLVCPFWVEINFDDSFGHIACIVYTGILGNVSPIIISNDGSLFLVIGFYDKVGIVRSGS</sequence>
<evidence type="ECO:0000256" key="1">
    <source>
        <dbReference type="SAM" id="Phobius"/>
    </source>
</evidence>
<keyword evidence="1" id="KW-0472">Membrane</keyword>
<accession>A0AA92WE76</accession>